<gene>
    <name evidence="2" type="ORF">WPS_10320</name>
</gene>
<dbReference type="EMBL" id="AP025523">
    <property type="protein sequence ID" value="BDE05756.1"/>
    <property type="molecule type" value="Genomic_DNA"/>
</dbReference>
<keyword evidence="1" id="KW-0732">Signal</keyword>
<feature type="signal peptide" evidence="1">
    <location>
        <begin position="1"/>
        <end position="24"/>
    </location>
</feature>
<dbReference type="RefSeq" id="WP_317996778.1">
    <property type="nucleotide sequence ID" value="NZ_AP025523.1"/>
</dbReference>
<reference evidence="2 3" key="1">
    <citation type="journal article" date="2022" name="ISME Commun">
        <title>Vulcanimicrobium alpinus gen. nov. sp. nov., the first cultivated representative of the candidate phylum 'Eremiobacterota', is a metabolically versatile aerobic anoxygenic phototroph.</title>
        <authorList>
            <person name="Yabe S."/>
            <person name="Muto K."/>
            <person name="Abe K."/>
            <person name="Yokota A."/>
            <person name="Staudigel H."/>
            <person name="Tebo B.M."/>
        </authorList>
    </citation>
    <scope>NUCLEOTIDE SEQUENCE [LARGE SCALE GENOMIC DNA]</scope>
    <source>
        <strain evidence="2 3">WC8-2</strain>
    </source>
</reference>
<protein>
    <submittedName>
        <fullName evidence="2">Uncharacterized protein</fullName>
    </submittedName>
</protein>
<feature type="chain" id="PRO_5043001261" evidence="1">
    <location>
        <begin position="25"/>
        <end position="221"/>
    </location>
</feature>
<dbReference type="KEGG" id="vab:WPS_10320"/>
<accession>A0AAN2C986</accession>
<evidence type="ECO:0000256" key="1">
    <source>
        <dbReference type="SAM" id="SignalP"/>
    </source>
</evidence>
<evidence type="ECO:0000313" key="2">
    <source>
        <dbReference type="EMBL" id="BDE05756.1"/>
    </source>
</evidence>
<organism evidence="2 3">
    <name type="scientific">Vulcanimicrobium alpinum</name>
    <dbReference type="NCBI Taxonomy" id="3016050"/>
    <lineage>
        <taxon>Bacteria</taxon>
        <taxon>Bacillati</taxon>
        <taxon>Vulcanimicrobiota</taxon>
        <taxon>Vulcanimicrobiia</taxon>
        <taxon>Vulcanimicrobiales</taxon>
        <taxon>Vulcanimicrobiaceae</taxon>
        <taxon>Vulcanimicrobium</taxon>
    </lineage>
</organism>
<dbReference type="AlphaFoldDB" id="A0AAN2C986"/>
<dbReference type="Proteomes" id="UP001317532">
    <property type="component" value="Chromosome"/>
</dbReference>
<proteinExistence type="predicted"/>
<keyword evidence="3" id="KW-1185">Reference proteome</keyword>
<evidence type="ECO:0000313" key="3">
    <source>
        <dbReference type="Proteomes" id="UP001317532"/>
    </source>
</evidence>
<sequence>MRRLLAGLALVVFAAAAASAPLRAQDHAGLLMEKLAGADPGLESYRADVAFEVGLHSFPYVRKTLHGSAYFKRPAKMELVFSDLPTFARAFRNVYVSLGTPANWEKKFTIGAGEENAGGRTVSYLVLTPRSADRRLREVDVYVDDAAALPERIVWQYRDGRIDMHQRFDRIGGHAVVVAQDADIRLPAVHAYVAARVSNYALNVDVSDSVFTPKTAATARP</sequence>
<name>A0AAN2C986_UNVUL</name>